<organism evidence="1 2">
    <name type="scientific">Streptomyces achmelvichensis</name>
    <dbReference type="NCBI Taxonomy" id="3134111"/>
    <lineage>
        <taxon>Bacteria</taxon>
        <taxon>Bacillati</taxon>
        <taxon>Actinomycetota</taxon>
        <taxon>Actinomycetes</taxon>
        <taxon>Kitasatosporales</taxon>
        <taxon>Streptomycetaceae</taxon>
        <taxon>Streptomyces</taxon>
    </lineage>
</organism>
<dbReference type="Proteomes" id="UP001377168">
    <property type="component" value="Unassembled WGS sequence"/>
</dbReference>
<name>A0ACC6Q599_9ACTN</name>
<reference evidence="1" key="1">
    <citation type="submission" date="2024-03" db="EMBL/GenBank/DDBJ databases">
        <title>Novel Streptomyces species of biotechnological and ecological value are a feature of Machair soil.</title>
        <authorList>
            <person name="Prole J.R."/>
            <person name="Goodfellow M."/>
            <person name="Allenby N."/>
            <person name="Ward A.C."/>
        </authorList>
    </citation>
    <scope>NUCLEOTIDE SEQUENCE</scope>
    <source>
        <strain evidence="1">MS2.AVA.5</strain>
    </source>
</reference>
<evidence type="ECO:0000313" key="1">
    <source>
        <dbReference type="EMBL" id="MEJ8638809.1"/>
    </source>
</evidence>
<keyword evidence="2" id="KW-1185">Reference proteome</keyword>
<protein>
    <submittedName>
        <fullName evidence="1">MBL fold metallo-hydrolase</fullName>
    </submittedName>
</protein>
<comment type="caution">
    <text evidence="1">The sequence shown here is derived from an EMBL/GenBank/DDBJ whole genome shotgun (WGS) entry which is preliminary data.</text>
</comment>
<dbReference type="EMBL" id="JBBKAJ010000022">
    <property type="protein sequence ID" value="MEJ8638809.1"/>
    <property type="molecule type" value="Genomic_DNA"/>
</dbReference>
<sequence>MSDRETGSRREVVRRTLLRGAALGAAAPLLSATGAGATGPGGAPASRAASTPQAGAAVLRWLGTSGWRIGIGARTVLFDPYITRFTTGLFGPKGSFDAKTKLTTDLALVDRHAGRPEVVLVSHTHWDHINDVPHIAKSTGARVIGTETTYHVLRALGVDAAQISVVKGGEVLAFDGYSVEVVSSRHSRNASYSYFAPGTLNAPPHRAPRTISDLPEGDTLAFQVTVDGGPSLFLMGASDVDGRSAQGLRPDVLMAATPASTSTYRYLPRLLEALDHPATVVPVHWDNFEKPLASPPQRDPSIDLDAFVAEVRRLSPASRVVVPDYVTDFGGDMRALPPTG</sequence>
<accession>A0ACC6Q599</accession>
<proteinExistence type="predicted"/>
<evidence type="ECO:0000313" key="2">
    <source>
        <dbReference type="Proteomes" id="UP001377168"/>
    </source>
</evidence>
<gene>
    <name evidence="1" type="ORF">WKI67_36205</name>
</gene>